<gene>
    <name evidence="2" type="ORF">HEK616_66410</name>
</gene>
<organism evidence="2 3">
    <name type="scientific">Streptomyces nigrescens</name>
    <dbReference type="NCBI Taxonomy" id="1920"/>
    <lineage>
        <taxon>Bacteria</taxon>
        <taxon>Bacillati</taxon>
        <taxon>Actinomycetota</taxon>
        <taxon>Actinomycetes</taxon>
        <taxon>Kitasatosporales</taxon>
        <taxon>Streptomycetaceae</taxon>
        <taxon>Streptomyces</taxon>
    </lineage>
</organism>
<accession>A0ABN6R404</accession>
<proteinExistence type="predicted"/>
<keyword evidence="3" id="KW-1185">Reference proteome</keyword>
<dbReference type="EMBL" id="AP026073">
    <property type="protein sequence ID" value="BDM73154.1"/>
    <property type="molecule type" value="Genomic_DNA"/>
</dbReference>
<evidence type="ECO:0000313" key="3">
    <source>
        <dbReference type="Proteomes" id="UP001059597"/>
    </source>
</evidence>
<sequence>MRKRAVVIGSFGALRHQAATTAGPSPRRKERRRGSIGTPGVSAYGGYGGGAPGGPDRAMAPYRTAPGIPQNPALGEAAGRGLTDTAAGSPERTRARRPFTGLPAHLAPSSHHRP</sequence>
<feature type="region of interest" description="Disordered" evidence="1">
    <location>
        <begin position="1"/>
        <end position="114"/>
    </location>
</feature>
<reference evidence="2" key="1">
    <citation type="submission" date="2022-06" db="EMBL/GenBank/DDBJ databases">
        <title>Complete genome sequence of Streptomyces nigrescens HEK616.</title>
        <authorList>
            <person name="Asamizu S."/>
            <person name="Onaka H."/>
        </authorList>
    </citation>
    <scope>NUCLEOTIDE SEQUENCE</scope>
    <source>
        <strain evidence="2">HEK616</strain>
    </source>
</reference>
<protein>
    <submittedName>
        <fullName evidence="2">Uncharacterized protein</fullName>
    </submittedName>
</protein>
<feature type="compositionally biased region" description="Gly residues" evidence="1">
    <location>
        <begin position="43"/>
        <end position="53"/>
    </location>
</feature>
<name>A0ABN6R404_STRNI</name>
<evidence type="ECO:0000313" key="2">
    <source>
        <dbReference type="EMBL" id="BDM73154.1"/>
    </source>
</evidence>
<evidence type="ECO:0000256" key="1">
    <source>
        <dbReference type="SAM" id="MobiDB-lite"/>
    </source>
</evidence>
<dbReference type="Proteomes" id="UP001059597">
    <property type="component" value="Chromosome"/>
</dbReference>